<gene>
    <name evidence="1" type="ORF">Mal52_08100</name>
</gene>
<protein>
    <submittedName>
        <fullName evidence="1">Uncharacterized protein</fullName>
    </submittedName>
</protein>
<evidence type="ECO:0000313" key="2">
    <source>
        <dbReference type="Proteomes" id="UP000319383"/>
    </source>
</evidence>
<organism evidence="1 2">
    <name type="scientific">Symmachiella dynata</name>
    <dbReference type="NCBI Taxonomy" id="2527995"/>
    <lineage>
        <taxon>Bacteria</taxon>
        <taxon>Pseudomonadati</taxon>
        <taxon>Planctomycetota</taxon>
        <taxon>Planctomycetia</taxon>
        <taxon>Planctomycetales</taxon>
        <taxon>Planctomycetaceae</taxon>
        <taxon>Symmachiella</taxon>
    </lineage>
</organism>
<sequence length="74" mass="7993">MRWMNCRADPDNLGSSCHTGEELAVRCVRHARPRLTTSLAISLQSSSATAALKPFLAGKSGQLPVEAVTENLRN</sequence>
<dbReference type="EMBL" id="CP036276">
    <property type="protein sequence ID" value="QDU42354.1"/>
    <property type="molecule type" value="Genomic_DNA"/>
</dbReference>
<name>A0A517ZIQ5_9PLAN</name>
<reference evidence="1 2" key="1">
    <citation type="submission" date="2019-02" db="EMBL/GenBank/DDBJ databases">
        <title>Deep-cultivation of Planctomycetes and their phenomic and genomic characterization uncovers novel biology.</title>
        <authorList>
            <person name="Wiegand S."/>
            <person name="Jogler M."/>
            <person name="Boedeker C."/>
            <person name="Pinto D."/>
            <person name="Vollmers J."/>
            <person name="Rivas-Marin E."/>
            <person name="Kohn T."/>
            <person name="Peeters S.H."/>
            <person name="Heuer A."/>
            <person name="Rast P."/>
            <person name="Oberbeckmann S."/>
            <person name="Bunk B."/>
            <person name="Jeske O."/>
            <person name="Meyerdierks A."/>
            <person name="Storesund J.E."/>
            <person name="Kallscheuer N."/>
            <person name="Luecker S."/>
            <person name="Lage O.M."/>
            <person name="Pohl T."/>
            <person name="Merkel B.J."/>
            <person name="Hornburger P."/>
            <person name="Mueller R.-W."/>
            <person name="Bruemmer F."/>
            <person name="Labrenz M."/>
            <person name="Spormann A.M."/>
            <person name="Op den Camp H."/>
            <person name="Overmann J."/>
            <person name="Amann R."/>
            <person name="Jetten M.S.M."/>
            <person name="Mascher T."/>
            <person name="Medema M.H."/>
            <person name="Devos D.P."/>
            <person name="Kaster A.-K."/>
            <person name="Ovreas L."/>
            <person name="Rohde M."/>
            <person name="Galperin M.Y."/>
            <person name="Jogler C."/>
        </authorList>
    </citation>
    <scope>NUCLEOTIDE SEQUENCE [LARGE SCALE GENOMIC DNA]</scope>
    <source>
        <strain evidence="1 2">Mal52</strain>
    </source>
</reference>
<accession>A0A517ZIQ5</accession>
<evidence type="ECO:0000313" key="1">
    <source>
        <dbReference type="EMBL" id="QDU42354.1"/>
    </source>
</evidence>
<dbReference type="KEGG" id="sdyn:Mal52_08100"/>
<keyword evidence="2" id="KW-1185">Reference proteome</keyword>
<dbReference type="Proteomes" id="UP000319383">
    <property type="component" value="Chromosome"/>
</dbReference>
<dbReference type="AlphaFoldDB" id="A0A517ZIQ5"/>
<proteinExistence type="predicted"/>